<dbReference type="SUPFAM" id="SSF50891">
    <property type="entry name" value="Cyclophilin-like"/>
    <property type="match status" value="2"/>
</dbReference>
<dbReference type="SMART" id="SM00796">
    <property type="entry name" value="AHS1"/>
    <property type="match status" value="1"/>
</dbReference>
<dbReference type="EMBL" id="FOZU01000046">
    <property type="protein sequence ID" value="SFT22208.1"/>
    <property type="molecule type" value="Genomic_DNA"/>
</dbReference>
<dbReference type="PANTHER" id="PTHR43309">
    <property type="entry name" value="5-OXOPROLINASE SUBUNIT C"/>
    <property type="match status" value="1"/>
</dbReference>
<evidence type="ECO:0000256" key="1">
    <source>
        <dbReference type="ARBA" id="ARBA00022741"/>
    </source>
</evidence>
<feature type="domain" description="Carboxyltransferase" evidence="4">
    <location>
        <begin position="1"/>
        <end position="192"/>
    </location>
</feature>
<dbReference type="InterPro" id="IPR052708">
    <property type="entry name" value="PxpC"/>
</dbReference>
<proteinExistence type="predicted"/>
<dbReference type="Gene3D" id="2.40.100.10">
    <property type="entry name" value="Cyclophilin-like"/>
    <property type="match status" value="2"/>
</dbReference>
<dbReference type="SMART" id="SM00797">
    <property type="entry name" value="AHS2"/>
    <property type="match status" value="1"/>
</dbReference>
<dbReference type="Proteomes" id="UP000182827">
    <property type="component" value="Unassembled WGS sequence"/>
</dbReference>
<evidence type="ECO:0000256" key="2">
    <source>
        <dbReference type="ARBA" id="ARBA00022801"/>
    </source>
</evidence>
<dbReference type="Pfam" id="PF02626">
    <property type="entry name" value="CT_A_B"/>
    <property type="match status" value="1"/>
</dbReference>
<dbReference type="RefSeq" id="WP_074947721.1">
    <property type="nucleotide sequence ID" value="NZ_FOZU01000046.1"/>
</dbReference>
<dbReference type="InterPro" id="IPR003833">
    <property type="entry name" value="CT_C_D"/>
</dbReference>
<evidence type="ECO:0000259" key="4">
    <source>
        <dbReference type="SMART" id="SM00796"/>
    </source>
</evidence>
<evidence type="ECO:0000313" key="6">
    <source>
        <dbReference type="EMBL" id="SFT22208.1"/>
    </source>
</evidence>
<dbReference type="SUPFAM" id="SSF160467">
    <property type="entry name" value="PH0987 N-terminal domain-like"/>
    <property type="match status" value="1"/>
</dbReference>
<keyword evidence="7" id="KW-1185">Reference proteome</keyword>
<gene>
    <name evidence="6" type="ORF">SAMN05444586_10469</name>
</gene>
<dbReference type="PANTHER" id="PTHR43309:SF3">
    <property type="entry name" value="5-OXOPROLINASE SUBUNIT C"/>
    <property type="match status" value="1"/>
</dbReference>
<accession>A0A1I6W883</accession>
<dbReference type="Pfam" id="PF02682">
    <property type="entry name" value="CT_C_D"/>
    <property type="match status" value="1"/>
</dbReference>
<name>A0A1I6W883_9GAMM</name>
<reference evidence="7" key="1">
    <citation type="submission" date="2016-10" db="EMBL/GenBank/DDBJ databases">
        <authorList>
            <person name="Varghese N."/>
            <person name="Submissions S."/>
        </authorList>
    </citation>
    <scope>NUCLEOTIDE SEQUENCE [LARGE SCALE GENOMIC DNA]</scope>
    <source>
        <strain evidence="7">ANC 5076</strain>
    </source>
</reference>
<keyword evidence="3" id="KW-0067">ATP-binding</keyword>
<protein>
    <submittedName>
        <fullName evidence="6">Allophanate hydrolase</fullName>
    </submittedName>
</protein>
<dbReference type="GO" id="GO:0005524">
    <property type="term" value="F:ATP binding"/>
    <property type="evidence" value="ECO:0007669"/>
    <property type="project" value="UniProtKB-KW"/>
</dbReference>
<dbReference type="Gene3D" id="3.30.1360.40">
    <property type="match status" value="1"/>
</dbReference>
<keyword evidence="2 6" id="KW-0378">Hydrolase</keyword>
<feature type="domain" description="Carboxyltransferase" evidence="5">
    <location>
        <begin position="249"/>
        <end position="526"/>
    </location>
</feature>
<dbReference type="NCBIfam" id="TIGR00724">
    <property type="entry name" value="urea_amlyse_rel"/>
    <property type="match status" value="1"/>
</dbReference>
<keyword evidence="1" id="KW-0547">Nucleotide-binding</keyword>
<dbReference type="InterPro" id="IPR003778">
    <property type="entry name" value="CT_A_B"/>
</dbReference>
<evidence type="ECO:0000313" key="7">
    <source>
        <dbReference type="Proteomes" id="UP000182827"/>
    </source>
</evidence>
<organism evidence="6 7">
    <name type="scientific">Acinetobacter bohemicus</name>
    <dbReference type="NCBI Taxonomy" id="1435036"/>
    <lineage>
        <taxon>Bacteria</taxon>
        <taxon>Pseudomonadati</taxon>
        <taxon>Pseudomonadota</taxon>
        <taxon>Gammaproteobacteria</taxon>
        <taxon>Moraxellales</taxon>
        <taxon>Moraxellaceae</taxon>
        <taxon>Acinetobacter</taxon>
    </lineage>
</organism>
<sequence length="529" mass="57586">MQFLSVNADCFLIELSSLEETLALYSKLQNAQLKGVKDLIPAAKTILVFFNEIETQFQALTSVISTFEIGSSLERNAQEVIIPIHYNGEDLAQVAALQGLSVADVILKHQQSVWNVAFIGFAPGFAYMSSPDHPFTDIPRLKVPRKKIPAGSLGLAGKYSGIYPKDSPGGWQLIGTTTEKMWDLERQNPALLLPGMTVHFEDVTNFPVSVSVPKQIIPTEKPSVEPVFKITAPSLQMLIQDEGRFNQTNIGVGTAGAMDLAAMHSANRIVGNPIQTAVIEVLNGGLKAKMQGSAVIAVTGARSNICVKFADGQNADFDSYQAIALDEGDEFQIQPPTAGLRNYLSIRGGFDLQPVLNSYSFDSLAVLGPEPLKVGDVLYQGQVATSNISLYETAKTNLPMVGDTVELDIVMGPRTDWFDPDSIEKLCQQTWLVTNESNRVGLRLSGLSPLSRKITHELESEGTCIGALQIPPSGQPVLFMNDHPLTGGYPVIASVAKHHWDLVAQIPAGCHIKFNKIEEFKKIENGYEH</sequence>
<dbReference type="AlphaFoldDB" id="A0A1I6W883"/>
<dbReference type="InterPro" id="IPR029000">
    <property type="entry name" value="Cyclophilin-like_dom_sf"/>
</dbReference>
<evidence type="ECO:0000259" key="5">
    <source>
        <dbReference type="SMART" id="SM00797"/>
    </source>
</evidence>
<evidence type="ECO:0000256" key="3">
    <source>
        <dbReference type="ARBA" id="ARBA00022840"/>
    </source>
</evidence>
<dbReference type="GO" id="GO:0016787">
    <property type="term" value="F:hydrolase activity"/>
    <property type="evidence" value="ECO:0007669"/>
    <property type="project" value="UniProtKB-KW"/>
</dbReference>